<sequence>MQAMRSTVSRWMRGGERRASPTPARRDVIASRGVAATAWMSPPPERPLPRDLNLPLSAFDPGALRHLDAPSAPAAAFDPIMLERTLHRLRTLTVQR</sequence>
<feature type="region of interest" description="Disordered" evidence="1">
    <location>
        <begin position="1"/>
        <end position="26"/>
    </location>
</feature>
<dbReference type="EMBL" id="QFQI01000008">
    <property type="protein sequence ID" value="PZQ59590.1"/>
    <property type="molecule type" value="Genomic_DNA"/>
</dbReference>
<name>A0A2W5R8C0_9SPHN</name>
<feature type="compositionally biased region" description="Basic and acidic residues" evidence="1">
    <location>
        <begin position="13"/>
        <end position="26"/>
    </location>
</feature>
<evidence type="ECO:0000313" key="2">
    <source>
        <dbReference type="EMBL" id="PZQ59590.1"/>
    </source>
</evidence>
<evidence type="ECO:0000313" key="3">
    <source>
        <dbReference type="Proteomes" id="UP000249229"/>
    </source>
</evidence>
<dbReference type="Proteomes" id="UP000249229">
    <property type="component" value="Unassembled WGS sequence"/>
</dbReference>
<organism evidence="2 3">
    <name type="scientific">Sphingomonas taxi</name>
    <dbReference type="NCBI Taxonomy" id="1549858"/>
    <lineage>
        <taxon>Bacteria</taxon>
        <taxon>Pseudomonadati</taxon>
        <taxon>Pseudomonadota</taxon>
        <taxon>Alphaproteobacteria</taxon>
        <taxon>Sphingomonadales</taxon>
        <taxon>Sphingomonadaceae</taxon>
        <taxon>Sphingomonas</taxon>
    </lineage>
</organism>
<protein>
    <submittedName>
        <fullName evidence="2">Uncharacterized protein</fullName>
    </submittedName>
</protein>
<accession>A0A2W5R8C0</accession>
<proteinExistence type="predicted"/>
<dbReference type="AlphaFoldDB" id="A0A2W5R8C0"/>
<gene>
    <name evidence="2" type="ORF">DI544_10655</name>
</gene>
<reference evidence="2 3" key="1">
    <citation type="submission" date="2017-08" db="EMBL/GenBank/DDBJ databases">
        <title>Infants hospitalized years apart are colonized by the same room-sourced microbial strains.</title>
        <authorList>
            <person name="Brooks B."/>
            <person name="Olm M.R."/>
            <person name="Firek B.A."/>
            <person name="Baker R."/>
            <person name="Thomas B.C."/>
            <person name="Morowitz M.J."/>
            <person name="Banfield J.F."/>
        </authorList>
    </citation>
    <scope>NUCLEOTIDE SEQUENCE [LARGE SCALE GENOMIC DNA]</scope>
    <source>
        <strain evidence="2">S2_005_001_R1_22</strain>
    </source>
</reference>
<comment type="caution">
    <text evidence="2">The sequence shown here is derived from an EMBL/GenBank/DDBJ whole genome shotgun (WGS) entry which is preliminary data.</text>
</comment>
<evidence type="ECO:0000256" key="1">
    <source>
        <dbReference type="SAM" id="MobiDB-lite"/>
    </source>
</evidence>